<organism evidence="6 7">
    <name type="scientific">Monodelphis domestica</name>
    <name type="common">Gray short-tailed opossum</name>
    <dbReference type="NCBI Taxonomy" id="13616"/>
    <lineage>
        <taxon>Eukaryota</taxon>
        <taxon>Metazoa</taxon>
        <taxon>Chordata</taxon>
        <taxon>Craniata</taxon>
        <taxon>Vertebrata</taxon>
        <taxon>Euteleostomi</taxon>
        <taxon>Mammalia</taxon>
        <taxon>Metatheria</taxon>
        <taxon>Didelphimorphia</taxon>
        <taxon>Didelphidae</taxon>
        <taxon>Monodelphis</taxon>
    </lineage>
</organism>
<reference evidence="6" key="3">
    <citation type="submission" date="2025-09" db="UniProtKB">
        <authorList>
            <consortium name="Ensembl"/>
        </authorList>
    </citation>
    <scope>IDENTIFICATION</scope>
</reference>
<dbReference type="Proteomes" id="UP000002280">
    <property type="component" value="Chromosome 1"/>
</dbReference>
<dbReference type="Ensembl" id="ENSMODT00000016890.4">
    <property type="protein sequence ID" value="ENSMODP00000016585.4"/>
    <property type="gene ID" value="ENSMODG00000013259.4"/>
</dbReference>
<feature type="compositionally biased region" description="Basic and acidic residues" evidence="5">
    <location>
        <begin position="1"/>
        <end position="13"/>
    </location>
</feature>
<evidence type="ECO:0000256" key="5">
    <source>
        <dbReference type="SAM" id="MobiDB-lite"/>
    </source>
</evidence>
<evidence type="ECO:0000256" key="2">
    <source>
        <dbReference type="ARBA" id="ARBA00009745"/>
    </source>
</evidence>
<dbReference type="PANTHER" id="PTHR10257:SF3">
    <property type="entry name" value="SERINE_THREONINE-PROTEIN PHOSPHATASE 2A 56 KDA REGULATORY SUBUNIT GAMMA ISOFORM"/>
    <property type="match status" value="1"/>
</dbReference>
<dbReference type="eggNOG" id="KOG2085">
    <property type="taxonomic scope" value="Eukaryota"/>
</dbReference>
<dbReference type="HOGENOM" id="CLU_012437_3_2_1"/>
<evidence type="ECO:0000313" key="7">
    <source>
        <dbReference type="Proteomes" id="UP000002280"/>
    </source>
</evidence>
<evidence type="ECO:0000256" key="4">
    <source>
        <dbReference type="PIRNR" id="PIRNR028043"/>
    </source>
</evidence>
<dbReference type="RefSeq" id="XP_007473631.1">
    <property type="nucleotide sequence ID" value="XM_007473569.3"/>
</dbReference>
<sequence length="548" mass="63849">MPNKTKKEKEPPKSAKSGKSTKEGPDIEPEISNKKNSIIIPQSSVSKIKLPTAQTIVKKEKRQSISRFNASNNRELQKLPALKDVPPADQEKLFIQKLRQCCVLFDFVSDPLSDLKWKEVKRAALSEMVEYITHNRNVITEPIYPEVVHMFAVNMFRTLPPSSNPTGAEFDPEEDEPTLEAAWPHLQLVYEFFLRFLESPDFQPNIAKKYIDQKFVLQLLELFDSEDPRERDFLKTTLHRIYGKFLGLRAYIRKQINNIFYRFIYETEHHNGIAELLEILGSIINGFALPLKEEHKIFLLKVLLPLHKVKSLSVYHPQLAYCVVQFLEKDSTLTEPVVMALLKYWPKTHSPKEVMFLNELEEILDVIEPSEFVKVMEPLFRQLAKCVSSPHFQVAERALYYWNNEYIMSLISDNAAKILPIMFPSLYRNSKTHWNKTIHGLIYNALKLFMEMNQKLFDDCTQQFKAEKMKEKLKMKEREEAWVKIENLAKSNPQYTVFSEASTMNLPVAMETDGPLFEDLQMLRKTVNEESRQSVGRKTVSPMQIRKV</sequence>
<accession>F7D9Z3</accession>
<dbReference type="GO" id="GO:0005829">
    <property type="term" value="C:cytosol"/>
    <property type="evidence" value="ECO:0000318"/>
    <property type="project" value="GO_Central"/>
</dbReference>
<reference evidence="6 7" key="1">
    <citation type="journal article" date="2007" name="Nature">
        <title>Genome of the marsupial Monodelphis domestica reveals innovation in non-coding sequences.</title>
        <authorList>
            <person name="Mikkelsen T.S."/>
            <person name="Wakefield M.J."/>
            <person name="Aken B."/>
            <person name="Amemiya C.T."/>
            <person name="Chang J.L."/>
            <person name="Duke S."/>
            <person name="Garber M."/>
            <person name="Gentles A.J."/>
            <person name="Goodstadt L."/>
            <person name="Heger A."/>
            <person name="Jurka J."/>
            <person name="Kamal M."/>
            <person name="Mauceli E."/>
            <person name="Searle S.M."/>
            <person name="Sharpe T."/>
            <person name="Baker M.L."/>
            <person name="Batzer M.A."/>
            <person name="Benos P.V."/>
            <person name="Belov K."/>
            <person name="Clamp M."/>
            <person name="Cook A."/>
            <person name="Cuff J."/>
            <person name="Das R."/>
            <person name="Davidow L."/>
            <person name="Deakin J.E."/>
            <person name="Fazzari M.J."/>
            <person name="Glass J.L."/>
            <person name="Grabherr M."/>
            <person name="Greally J.M."/>
            <person name="Gu W."/>
            <person name="Hore T.A."/>
            <person name="Huttley G.A."/>
            <person name="Kleber M."/>
            <person name="Jirtle R.L."/>
            <person name="Koina E."/>
            <person name="Lee J.T."/>
            <person name="Mahony S."/>
            <person name="Marra M.A."/>
            <person name="Miller R.D."/>
            <person name="Nicholls R.D."/>
            <person name="Oda M."/>
            <person name="Papenfuss A.T."/>
            <person name="Parra Z.E."/>
            <person name="Pollock D.D."/>
            <person name="Ray D.A."/>
            <person name="Schein J.E."/>
            <person name="Speed T.P."/>
            <person name="Thompson K."/>
            <person name="VandeBerg J.L."/>
            <person name="Wade C.M."/>
            <person name="Walker J.A."/>
            <person name="Waters P.D."/>
            <person name="Webber C."/>
            <person name="Weidman J.R."/>
            <person name="Xie X."/>
            <person name="Zody M.C."/>
            <person name="Baldwin J."/>
            <person name="Abdouelleil A."/>
            <person name="Abdulkadir J."/>
            <person name="Abebe A."/>
            <person name="Abera B."/>
            <person name="Abreu J."/>
            <person name="Acer S.C."/>
            <person name="Aftuck L."/>
            <person name="Alexander A."/>
            <person name="An P."/>
            <person name="Anderson E."/>
            <person name="Anderson S."/>
            <person name="Arachi H."/>
            <person name="Azer M."/>
            <person name="Bachantsang P."/>
            <person name="Barry A."/>
            <person name="Bayul T."/>
            <person name="Berlin A."/>
            <person name="Bessette D."/>
            <person name="Bloom T."/>
            <person name="Bloom T."/>
            <person name="Boguslavskiy L."/>
            <person name="Bonnet C."/>
            <person name="Boukhgalter B."/>
            <person name="Bourzgui I."/>
            <person name="Brown A."/>
            <person name="Cahill P."/>
            <person name="Channer S."/>
            <person name="Cheshatsang Y."/>
            <person name="Chuda L."/>
            <person name="Citroen M."/>
            <person name="Collymore A."/>
            <person name="Cooke P."/>
            <person name="Costello M."/>
            <person name="D'Aco K."/>
            <person name="Daza R."/>
            <person name="De Haan G."/>
            <person name="DeGray S."/>
            <person name="DeMaso C."/>
            <person name="Dhargay N."/>
            <person name="Dooley K."/>
            <person name="Dooley E."/>
            <person name="Doricent M."/>
            <person name="Dorje P."/>
            <person name="Dorjee K."/>
            <person name="Dupes A."/>
            <person name="Elong R."/>
            <person name="Falk J."/>
            <person name="Farina A."/>
            <person name="Faro S."/>
            <person name="Ferguson D."/>
            <person name="Fisher S."/>
            <person name="Foley C.D."/>
            <person name="Franke A."/>
            <person name="Friedrich D."/>
            <person name="Gadbois L."/>
            <person name="Gearin G."/>
            <person name="Gearin C.R."/>
            <person name="Giannoukos G."/>
            <person name="Goode T."/>
            <person name="Graham J."/>
            <person name="Grandbois E."/>
            <person name="Grewal S."/>
            <person name="Gyaltsen K."/>
            <person name="Hafez N."/>
            <person name="Hagos B."/>
            <person name="Hall J."/>
            <person name="Henson C."/>
            <person name="Hollinger A."/>
            <person name="Honan T."/>
            <person name="Huard M.D."/>
            <person name="Hughes L."/>
            <person name="Hurhula B."/>
            <person name="Husby M.E."/>
            <person name="Kamat A."/>
            <person name="Kanga B."/>
            <person name="Kashin S."/>
            <person name="Khazanovich D."/>
            <person name="Kisner P."/>
            <person name="Lance K."/>
            <person name="Lara M."/>
            <person name="Lee W."/>
            <person name="Lennon N."/>
            <person name="Letendre F."/>
            <person name="LeVine R."/>
            <person name="Lipovsky A."/>
            <person name="Liu X."/>
            <person name="Liu J."/>
            <person name="Liu S."/>
            <person name="Lokyitsang T."/>
            <person name="Lokyitsang Y."/>
            <person name="Lubonja R."/>
            <person name="Lui A."/>
            <person name="MacDonald P."/>
            <person name="Magnisalis V."/>
            <person name="Maru K."/>
            <person name="Matthews C."/>
            <person name="McCusker W."/>
            <person name="McDonough S."/>
            <person name="Mehta T."/>
            <person name="Meldrim J."/>
            <person name="Meneus L."/>
            <person name="Mihai O."/>
            <person name="Mihalev A."/>
            <person name="Mihova T."/>
            <person name="Mittelman R."/>
            <person name="Mlenga V."/>
            <person name="Montmayeur A."/>
            <person name="Mulrain L."/>
            <person name="Navidi A."/>
            <person name="Naylor J."/>
            <person name="Negash T."/>
            <person name="Nguyen T."/>
            <person name="Nguyen N."/>
            <person name="Nicol R."/>
            <person name="Norbu C."/>
            <person name="Norbu N."/>
            <person name="Novod N."/>
            <person name="O'Neill B."/>
            <person name="Osman S."/>
            <person name="Markiewicz E."/>
            <person name="Oyono O.L."/>
            <person name="Patti C."/>
            <person name="Phunkhang P."/>
            <person name="Pierre F."/>
            <person name="Priest M."/>
            <person name="Raghuraman S."/>
            <person name="Rege F."/>
            <person name="Reyes R."/>
            <person name="Rise C."/>
            <person name="Rogov P."/>
            <person name="Ross K."/>
            <person name="Ryan E."/>
            <person name="Settipalli S."/>
            <person name="Shea T."/>
            <person name="Sherpa N."/>
            <person name="Shi L."/>
            <person name="Shih D."/>
            <person name="Sparrow T."/>
            <person name="Spaulding J."/>
            <person name="Stalker J."/>
            <person name="Stange-Thomann N."/>
            <person name="Stavropoulos S."/>
            <person name="Stone C."/>
            <person name="Strader C."/>
            <person name="Tesfaye S."/>
            <person name="Thomson T."/>
            <person name="Thoulutsang Y."/>
            <person name="Thoulutsang D."/>
            <person name="Topham K."/>
            <person name="Topping I."/>
            <person name="Tsamla T."/>
            <person name="Vassiliev H."/>
            <person name="Vo A."/>
            <person name="Wangchuk T."/>
            <person name="Wangdi T."/>
            <person name="Weiand M."/>
            <person name="Wilkinson J."/>
            <person name="Wilson A."/>
            <person name="Yadav S."/>
            <person name="Young G."/>
            <person name="Yu Q."/>
            <person name="Zembek L."/>
            <person name="Zhong D."/>
            <person name="Zimmer A."/>
            <person name="Zwirko Z."/>
            <person name="Jaffe D.B."/>
            <person name="Alvarez P."/>
            <person name="Brockman W."/>
            <person name="Butler J."/>
            <person name="Chin C."/>
            <person name="Gnerre S."/>
            <person name="MacCallum I."/>
            <person name="Graves J.A."/>
            <person name="Ponting C.P."/>
            <person name="Breen M."/>
            <person name="Samollow P.B."/>
            <person name="Lander E.S."/>
            <person name="Lindblad-Toh K."/>
        </authorList>
    </citation>
    <scope>NUCLEOTIDE SEQUENCE [LARGE SCALE GENOMIC DNA]</scope>
</reference>
<comment type="similarity">
    <text evidence="2">Belongs to the phosphatase 2A regulatory subunit B56 family.</text>
</comment>
<dbReference type="OrthoDB" id="10264446at2759"/>
<dbReference type="AlphaFoldDB" id="F7D9Z3"/>
<dbReference type="InterPro" id="IPR002554">
    <property type="entry name" value="PP2A_B56"/>
</dbReference>
<dbReference type="PANTHER" id="PTHR10257">
    <property type="entry name" value="SERINE/THREONINE PROTEIN PHOSPHATASE 2A PP2A REGULATORY SUBUNIT B"/>
    <property type="match status" value="1"/>
</dbReference>
<dbReference type="InterPro" id="IPR016024">
    <property type="entry name" value="ARM-type_fold"/>
</dbReference>
<keyword evidence="3" id="KW-0539">Nucleus</keyword>
<feature type="region of interest" description="Disordered" evidence="5">
    <location>
        <begin position="528"/>
        <end position="548"/>
    </location>
</feature>
<evidence type="ECO:0000313" key="6">
    <source>
        <dbReference type="Ensembl" id="ENSMODP00000016585.4"/>
    </source>
</evidence>
<dbReference type="OMA" id="MYAHVVN"/>
<dbReference type="GeneID" id="100017824"/>
<keyword evidence="7" id="KW-1185">Reference proteome</keyword>
<dbReference type="InterPro" id="IPR011989">
    <property type="entry name" value="ARM-like"/>
</dbReference>
<dbReference type="InParanoid" id="F7D9Z3"/>
<dbReference type="FunCoup" id="F7D9Z3">
    <property type="interactions" value="3895"/>
</dbReference>
<feature type="region of interest" description="Disordered" evidence="5">
    <location>
        <begin position="1"/>
        <end position="35"/>
    </location>
</feature>
<dbReference type="GO" id="GO:0051177">
    <property type="term" value="P:meiotic sister chromatid cohesion"/>
    <property type="evidence" value="ECO:0000318"/>
    <property type="project" value="GO_Central"/>
</dbReference>
<dbReference type="GO" id="GO:0000159">
    <property type="term" value="C:protein phosphatase type 2A complex"/>
    <property type="evidence" value="ECO:0000318"/>
    <property type="project" value="GO_Central"/>
</dbReference>
<dbReference type="PIRSF" id="PIRSF028043">
    <property type="entry name" value="PP2A_B56"/>
    <property type="match status" value="1"/>
</dbReference>
<dbReference type="STRING" id="13616.ENSMODP00000016585"/>
<dbReference type="Gene3D" id="1.25.10.10">
    <property type="entry name" value="Leucine-rich Repeat Variant"/>
    <property type="match status" value="1"/>
</dbReference>
<dbReference type="CTD" id="5527"/>
<dbReference type="Pfam" id="PF01603">
    <property type="entry name" value="B56"/>
    <property type="match status" value="1"/>
</dbReference>
<protein>
    <recommendedName>
        <fullName evidence="4">Serine/threonine-protein phosphatase 2A 56 kDa regulatory subunit</fullName>
    </recommendedName>
</protein>
<comment type="function">
    <text evidence="4">The B regulatory subunit might modulate substrate selectivity and catalytic activity, and also might direct the localization of the catalytic enzyme to a particular subcellular compartment.</text>
</comment>
<dbReference type="GO" id="GO:0007165">
    <property type="term" value="P:signal transduction"/>
    <property type="evidence" value="ECO:0007669"/>
    <property type="project" value="InterPro"/>
</dbReference>
<reference evidence="6" key="2">
    <citation type="submission" date="2025-08" db="UniProtKB">
        <authorList>
            <consortium name="Ensembl"/>
        </authorList>
    </citation>
    <scope>IDENTIFICATION</scope>
</reference>
<dbReference type="GO" id="GO:0072542">
    <property type="term" value="F:protein phosphatase activator activity"/>
    <property type="evidence" value="ECO:0000318"/>
    <property type="project" value="GO_Central"/>
</dbReference>
<dbReference type="FunFam" id="1.25.10.10:FF:000003">
    <property type="entry name" value="Serine/threonine-protein phosphatase 2A 56 kDa regulatory subunit"/>
    <property type="match status" value="1"/>
</dbReference>
<evidence type="ECO:0000256" key="1">
    <source>
        <dbReference type="ARBA" id="ARBA00004123"/>
    </source>
</evidence>
<dbReference type="GO" id="GO:0005634">
    <property type="term" value="C:nucleus"/>
    <property type="evidence" value="ECO:0000318"/>
    <property type="project" value="GO_Central"/>
</dbReference>
<name>F7D9Z3_MONDO</name>
<comment type="subcellular location">
    <subcellularLocation>
        <location evidence="1">Nucleus</location>
    </subcellularLocation>
</comment>
<gene>
    <name evidence="6" type="primary">PPP2R5C</name>
</gene>
<proteinExistence type="inferred from homology"/>
<evidence type="ECO:0000256" key="3">
    <source>
        <dbReference type="ARBA" id="ARBA00023242"/>
    </source>
</evidence>
<dbReference type="GeneTree" id="ENSGT01030000234620"/>
<dbReference type="Bgee" id="ENSMODG00000013259">
    <property type="expression patterns" value="Expressed in heart and 21 other cell types or tissues"/>
</dbReference>
<dbReference type="SUPFAM" id="SSF48371">
    <property type="entry name" value="ARM repeat"/>
    <property type="match status" value="1"/>
</dbReference>